<dbReference type="EMBL" id="CAKLBY020000066">
    <property type="protein sequence ID" value="CAK7922729.1"/>
    <property type="molecule type" value="Genomic_DNA"/>
</dbReference>
<feature type="domain" description="SWIM-type" evidence="5">
    <location>
        <begin position="701"/>
        <end position="733"/>
    </location>
</feature>
<evidence type="ECO:0000256" key="3">
    <source>
        <dbReference type="ARBA" id="ARBA00022833"/>
    </source>
</evidence>
<dbReference type="Proteomes" id="UP001162060">
    <property type="component" value="Unassembled WGS sequence"/>
</dbReference>
<dbReference type="PANTHER" id="PTHR31973:SF187">
    <property type="entry name" value="MUTATOR TRANSPOSASE MUDRA PROTEIN"/>
    <property type="match status" value="1"/>
</dbReference>
<keyword evidence="2 4" id="KW-0863">Zinc-finger</keyword>
<name>A0AAV1TK64_9STRA</name>
<dbReference type="PANTHER" id="PTHR31973">
    <property type="entry name" value="POLYPROTEIN, PUTATIVE-RELATED"/>
    <property type="match status" value="1"/>
</dbReference>
<dbReference type="PROSITE" id="PS50966">
    <property type="entry name" value="ZF_SWIM"/>
    <property type="match status" value="1"/>
</dbReference>
<dbReference type="SMART" id="SM00575">
    <property type="entry name" value="ZnF_PMZ"/>
    <property type="match status" value="1"/>
</dbReference>
<dbReference type="InterPro" id="IPR006564">
    <property type="entry name" value="Znf_PMZ"/>
</dbReference>
<evidence type="ECO:0000313" key="7">
    <source>
        <dbReference type="Proteomes" id="UP001162060"/>
    </source>
</evidence>
<dbReference type="Pfam" id="PF10551">
    <property type="entry name" value="MULE"/>
    <property type="match status" value="1"/>
</dbReference>
<dbReference type="Pfam" id="PF04434">
    <property type="entry name" value="SWIM"/>
    <property type="match status" value="1"/>
</dbReference>
<gene>
    <name evidence="6" type="ORF">PM001_LOCUS7900</name>
</gene>
<proteinExistence type="predicted"/>
<dbReference type="GO" id="GO:0008270">
    <property type="term" value="F:zinc ion binding"/>
    <property type="evidence" value="ECO:0007669"/>
    <property type="project" value="UniProtKB-KW"/>
</dbReference>
<protein>
    <recommendedName>
        <fullName evidence="5">SWIM-type domain-containing protein</fullName>
    </recommendedName>
</protein>
<organism evidence="6 7">
    <name type="scientific">Peronospora matthiolae</name>
    <dbReference type="NCBI Taxonomy" id="2874970"/>
    <lineage>
        <taxon>Eukaryota</taxon>
        <taxon>Sar</taxon>
        <taxon>Stramenopiles</taxon>
        <taxon>Oomycota</taxon>
        <taxon>Peronosporomycetes</taxon>
        <taxon>Peronosporales</taxon>
        <taxon>Peronosporaceae</taxon>
        <taxon>Peronospora</taxon>
    </lineage>
</organism>
<evidence type="ECO:0000313" key="6">
    <source>
        <dbReference type="EMBL" id="CAK7922729.1"/>
    </source>
</evidence>
<evidence type="ECO:0000259" key="5">
    <source>
        <dbReference type="PROSITE" id="PS50966"/>
    </source>
</evidence>
<dbReference type="AlphaFoldDB" id="A0AAV1TK64"/>
<evidence type="ECO:0000256" key="2">
    <source>
        <dbReference type="ARBA" id="ARBA00022771"/>
    </source>
</evidence>
<reference evidence="6" key="1">
    <citation type="submission" date="2024-01" db="EMBL/GenBank/DDBJ databases">
        <authorList>
            <person name="Webb A."/>
        </authorList>
    </citation>
    <scope>NUCLEOTIDE SEQUENCE</scope>
    <source>
        <strain evidence="6">Pm1</strain>
    </source>
</reference>
<dbReference type="InterPro" id="IPR018289">
    <property type="entry name" value="MULE_transposase_dom"/>
</dbReference>
<keyword evidence="1" id="KW-0479">Metal-binding</keyword>
<evidence type="ECO:0000256" key="1">
    <source>
        <dbReference type="ARBA" id="ARBA00022723"/>
    </source>
</evidence>
<evidence type="ECO:0000256" key="4">
    <source>
        <dbReference type="PROSITE-ProRule" id="PRU00325"/>
    </source>
</evidence>
<sequence>MTTPATEHETALQSTALAPTVPVPASALPQASPFNRLDEKDMQSATALGLLLPDLPVTTDALVPDFGVAYDKKGGNRITGCCTDVFTSQRALQERCKEFAMQRGFQLVVSSSSTRPNGGGNVKYRCKKLHGQQFFDATTPARDLQCPFYINGYGKNQQWKITRACFLHNHYKFIGSRVAPPVLPSPIQVTATTSATSDTAQHRLEVPSGVLLSMNAGRQVGEQQQQEEQGNGPLLRSTKHEVLAAGAGAGTEAGCGVSATAIGVGGEGGSVTSSPSERIKSQRNTTMSMKTLCRLVLDEVNKYPTSDVMQAKLDGKMIRRILLGQGHTINNMMSSRIKRQFQEDRLTNVRISFQKLCGYFNVVAQKNPGSQHCVEQKDDGTFTRALFISSATLTAVKYCRKIVSLDHVTYSHKPPKILSGQLGKLGSGENDDMICGVYLKASTKDFNDKVITFALALVTEENQLNWEWFLHALQDTEAVDWNEYTVIAGRTRGLQTAIQTAWPRASHHYCMRRVVEDELMMGKNIPMTRDQKQRIFDLARSESETDYDAMRKTLVRTNEAAVAYLDKFDRKHWVKYAFLEAFRRPTFNELTSDLSTVCGSDELFSQYASASHIAWFGEDPICSSQPLYTFNQYFMKIAEIFHQRRESVKARPVHELVPLRDAQLQQILQGSQRCESIPCASKLYMVRCLGPTPSKTPDSWRHVNLADWECTCQAWQDQQFPCLHAIHAAELEQLRIDSLYHAKQNSIENYLSCYATSFTPWPVDASPIQIEVSMKSPLDFYFSADGFGRRKKPGPRPKLAKNS</sequence>
<keyword evidence="3" id="KW-0862">Zinc</keyword>
<dbReference type="InterPro" id="IPR007527">
    <property type="entry name" value="Znf_SWIM"/>
</dbReference>
<comment type="caution">
    <text evidence="6">The sequence shown here is derived from an EMBL/GenBank/DDBJ whole genome shotgun (WGS) entry which is preliminary data.</text>
</comment>
<accession>A0AAV1TK64</accession>